<evidence type="ECO:0000313" key="1">
    <source>
        <dbReference type="EMBL" id="CAK7233227.1"/>
    </source>
</evidence>
<dbReference type="EMBL" id="CAWUHD010000120">
    <property type="protein sequence ID" value="CAK7233227.1"/>
    <property type="molecule type" value="Genomic_DNA"/>
</dbReference>
<reference evidence="1 2" key="1">
    <citation type="submission" date="2024-01" db="EMBL/GenBank/DDBJ databases">
        <authorList>
            <person name="Allen C."/>
            <person name="Tagirdzhanova G."/>
        </authorList>
    </citation>
    <scope>NUCLEOTIDE SEQUENCE [LARGE SCALE GENOMIC DNA]</scope>
</reference>
<evidence type="ECO:0000313" key="2">
    <source>
        <dbReference type="Proteomes" id="UP001642482"/>
    </source>
</evidence>
<dbReference type="Proteomes" id="UP001642482">
    <property type="component" value="Unassembled WGS sequence"/>
</dbReference>
<sequence length="132" mass="14051">MLTQSLSVLLELWRGRSHLGPVIAKSSMVIAVAIAVTVNLYTDFDGIFEKGVEAADQLITEMTDLSAAGSSAGSQTTTPDFGCNTDLFGLDFSPNMTLPFAMTSSFDANPALMGDFDSTFMDFSGDTVVNIF</sequence>
<organism evidence="1 2">
    <name type="scientific">Sporothrix eucalyptigena</name>
    <dbReference type="NCBI Taxonomy" id="1812306"/>
    <lineage>
        <taxon>Eukaryota</taxon>
        <taxon>Fungi</taxon>
        <taxon>Dikarya</taxon>
        <taxon>Ascomycota</taxon>
        <taxon>Pezizomycotina</taxon>
        <taxon>Sordariomycetes</taxon>
        <taxon>Sordariomycetidae</taxon>
        <taxon>Ophiostomatales</taxon>
        <taxon>Ophiostomataceae</taxon>
        <taxon>Sporothrix</taxon>
    </lineage>
</organism>
<gene>
    <name evidence="1" type="ORF">SEUCBS140593_008531</name>
</gene>
<accession>A0ABP0CM95</accession>
<proteinExistence type="predicted"/>
<keyword evidence="2" id="KW-1185">Reference proteome</keyword>
<protein>
    <submittedName>
        <fullName evidence="1">Uncharacterized protein</fullName>
    </submittedName>
</protein>
<comment type="caution">
    <text evidence="1">The sequence shown here is derived from an EMBL/GenBank/DDBJ whole genome shotgun (WGS) entry which is preliminary data.</text>
</comment>
<name>A0ABP0CM95_9PEZI</name>